<dbReference type="InterPro" id="IPR027417">
    <property type="entry name" value="P-loop_NTPase"/>
</dbReference>
<protein>
    <recommendedName>
        <fullName evidence="2">ABC transporter domain-containing protein</fullName>
    </recommendedName>
</protein>
<evidence type="ECO:0000313" key="4">
    <source>
        <dbReference type="Proteomes" id="UP000286974"/>
    </source>
</evidence>
<evidence type="ECO:0000256" key="1">
    <source>
        <dbReference type="ARBA" id="ARBA00022448"/>
    </source>
</evidence>
<dbReference type="Gene3D" id="3.40.50.300">
    <property type="entry name" value="P-loop containing nucleotide triphosphate hydrolases"/>
    <property type="match status" value="1"/>
</dbReference>
<reference evidence="3 4" key="1">
    <citation type="submission" date="2017-11" db="EMBL/GenBank/DDBJ databases">
        <title>Draft Genome Sequence of Lactobacillus curieae NBRC 111893 isolated from Koso, a Japanese sugar-Vegetable Fermented Beverage.</title>
        <authorList>
            <person name="Chiou T.Y."/>
            <person name="Oshima K."/>
            <person name="Suda W."/>
            <person name="Hattori M."/>
            <person name="Takahashi T."/>
        </authorList>
    </citation>
    <scope>NUCLEOTIDE SEQUENCE [LARGE SCALE GENOMIC DNA]</scope>
    <source>
        <strain evidence="3 4">NBRC111893</strain>
    </source>
</reference>
<keyword evidence="4" id="KW-1185">Reference proteome</keyword>
<dbReference type="GO" id="GO:0016887">
    <property type="term" value="F:ATP hydrolysis activity"/>
    <property type="evidence" value="ECO:0007669"/>
    <property type="project" value="InterPro"/>
</dbReference>
<feature type="domain" description="ABC transporter" evidence="2">
    <location>
        <begin position="21"/>
        <end position="44"/>
    </location>
</feature>
<keyword evidence="1" id="KW-0813">Transport</keyword>
<proteinExistence type="predicted"/>
<dbReference type="AlphaFoldDB" id="A0A401FJ15"/>
<dbReference type="Proteomes" id="UP000286974">
    <property type="component" value="Unassembled WGS sequence"/>
</dbReference>
<dbReference type="PANTHER" id="PTHR43166">
    <property type="entry name" value="AMINO ACID IMPORT ATP-BINDING PROTEIN"/>
    <property type="match status" value="1"/>
</dbReference>
<evidence type="ECO:0000259" key="2">
    <source>
        <dbReference type="Pfam" id="PF00005"/>
    </source>
</evidence>
<dbReference type="SUPFAM" id="SSF52540">
    <property type="entry name" value="P-loop containing nucleoside triphosphate hydrolases"/>
    <property type="match status" value="1"/>
</dbReference>
<dbReference type="InterPro" id="IPR050086">
    <property type="entry name" value="MetN_ABC_transporter-like"/>
</dbReference>
<dbReference type="EMBL" id="BEXA01000001">
    <property type="protein sequence ID" value="GAY72364.1"/>
    <property type="molecule type" value="Genomic_DNA"/>
</dbReference>
<evidence type="ECO:0000313" key="3">
    <source>
        <dbReference type="EMBL" id="GAY72364.1"/>
    </source>
</evidence>
<dbReference type="Pfam" id="PF00005">
    <property type="entry name" value="ABC_tran"/>
    <property type="match status" value="1"/>
</dbReference>
<accession>A0A401FJ15</accession>
<gene>
    <name evidence="3" type="ORF">NBRC111893_510</name>
</gene>
<dbReference type="GO" id="GO:0005524">
    <property type="term" value="F:ATP binding"/>
    <property type="evidence" value="ECO:0007669"/>
    <property type="project" value="InterPro"/>
</dbReference>
<dbReference type="InterPro" id="IPR003439">
    <property type="entry name" value="ABC_transporter-like_ATP-bd"/>
</dbReference>
<name>A0A401FJ15_9LACO</name>
<comment type="caution">
    <text evidence="3">The sequence shown here is derived from an EMBL/GenBank/DDBJ whole genome shotgun (WGS) entry which is preliminary data.</text>
</comment>
<sequence>MAETILKVENLNKSYGNQQVLHDISFTVDKGEVVTLLGPSGSGKVH</sequence>
<organism evidence="3 4">
    <name type="scientific">Lentilactobacillus kosonis</name>
    <dbReference type="NCBI Taxonomy" id="2810561"/>
    <lineage>
        <taxon>Bacteria</taxon>
        <taxon>Bacillati</taxon>
        <taxon>Bacillota</taxon>
        <taxon>Bacilli</taxon>
        <taxon>Lactobacillales</taxon>
        <taxon>Lactobacillaceae</taxon>
        <taxon>Lentilactobacillus</taxon>
    </lineage>
</organism>